<accession>A0A699ITX1</accession>
<dbReference type="PANTHER" id="PTHR11439">
    <property type="entry name" value="GAG-POL-RELATED RETROTRANSPOSON"/>
    <property type="match status" value="1"/>
</dbReference>
<feature type="compositionally biased region" description="Basic residues" evidence="1">
    <location>
        <begin position="182"/>
        <end position="196"/>
    </location>
</feature>
<dbReference type="EMBL" id="BKCJ010332716">
    <property type="protein sequence ID" value="GEZ85436.1"/>
    <property type="molecule type" value="Genomic_DNA"/>
</dbReference>
<feature type="compositionally biased region" description="Polar residues" evidence="1">
    <location>
        <begin position="230"/>
        <end position="251"/>
    </location>
</feature>
<feature type="non-terminal residue" evidence="2">
    <location>
        <position position="1"/>
    </location>
</feature>
<feature type="compositionally biased region" description="Polar residues" evidence="1">
    <location>
        <begin position="211"/>
        <end position="223"/>
    </location>
</feature>
<name>A0A699ITX1_TANCI</name>
<proteinExistence type="predicted"/>
<comment type="caution">
    <text evidence="2">The sequence shown here is derived from an EMBL/GenBank/DDBJ whole genome shotgun (WGS) entry which is preliminary data.</text>
</comment>
<dbReference type="PANTHER" id="PTHR11439:SF442">
    <property type="entry name" value="CYSTEINE-RICH RLK (RECEPTOR-LIKE PROTEIN KINASE) 8"/>
    <property type="match status" value="1"/>
</dbReference>
<reference evidence="2" key="1">
    <citation type="journal article" date="2019" name="Sci. Rep.">
        <title>Draft genome of Tanacetum cinerariifolium, the natural source of mosquito coil.</title>
        <authorList>
            <person name="Yamashiro T."/>
            <person name="Shiraishi A."/>
            <person name="Satake H."/>
            <person name="Nakayama K."/>
        </authorList>
    </citation>
    <scope>NUCLEOTIDE SEQUENCE</scope>
</reference>
<organism evidence="2">
    <name type="scientific">Tanacetum cinerariifolium</name>
    <name type="common">Dalmatian daisy</name>
    <name type="synonym">Chrysanthemum cinerariifolium</name>
    <dbReference type="NCBI Taxonomy" id="118510"/>
    <lineage>
        <taxon>Eukaryota</taxon>
        <taxon>Viridiplantae</taxon>
        <taxon>Streptophyta</taxon>
        <taxon>Embryophyta</taxon>
        <taxon>Tracheophyta</taxon>
        <taxon>Spermatophyta</taxon>
        <taxon>Magnoliopsida</taxon>
        <taxon>eudicotyledons</taxon>
        <taxon>Gunneridae</taxon>
        <taxon>Pentapetalae</taxon>
        <taxon>asterids</taxon>
        <taxon>campanulids</taxon>
        <taxon>Asterales</taxon>
        <taxon>Asteraceae</taxon>
        <taxon>Asteroideae</taxon>
        <taxon>Anthemideae</taxon>
        <taxon>Anthemidinae</taxon>
        <taxon>Tanacetum</taxon>
    </lineage>
</organism>
<feature type="region of interest" description="Disordered" evidence="1">
    <location>
        <begin position="164"/>
        <end position="261"/>
    </location>
</feature>
<dbReference type="AlphaFoldDB" id="A0A699ITX1"/>
<dbReference type="CDD" id="cd09272">
    <property type="entry name" value="RNase_HI_RT_Ty1"/>
    <property type="match status" value="1"/>
</dbReference>
<gene>
    <name evidence="2" type="ORF">Tci_557409</name>
</gene>
<protein>
    <submittedName>
        <fullName evidence="2">Retrovirus-related Pol polyprotein from transposon TNT 1-94</fullName>
    </submittedName>
</protein>
<evidence type="ECO:0000256" key="1">
    <source>
        <dbReference type="SAM" id="MobiDB-lite"/>
    </source>
</evidence>
<sequence length="261" mass="29183">VLWIKSQLADYDVLYDKVSIFYDNTSAISISDNPVLHSRTKHIDIKYHFIRDHILKDDIKLYFVPTDLQLADIFTKPLAEPSFTRLVAELDAIATLGLSDEKEPERTSEDLAHLSPLRLRFFSPSWKVLMTYLITSATFKPSSTSEVPLTSHMRKIDKISEEDNAEGTGDMSLFGTSVHPVSHPKAKTDKKRRTKKNTSSSEPNVSRVVETPTTQASVSQTADASEVPADTTNQSQEASKSTEEQVNQPQTADAEKVPVFK</sequence>
<evidence type="ECO:0000313" key="2">
    <source>
        <dbReference type="EMBL" id="GEZ85436.1"/>
    </source>
</evidence>